<feature type="region of interest" description="Disordered" evidence="1">
    <location>
        <begin position="32"/>
        <end position="64"/>
    </location>
</feature>
<sequence length="64" mass="7190">MWTLLIQVAGDNTFLWDAAFDGPTSTFLVTPQTSPTHEQIPGVMNWQPQYPQQGPVDQAKMLED</sequence>
<protein>
    <submittedName>
        <fullName evidence="2">Putative alpha-mannosidase I MNS5</fullName>
    </submittedName>
</protein>
<evidence type="ECO:0000256" key="1">
    <source>
        <dbReference type="SAM" id="MobiDB-lite"/>
    </source>
</evidence>
<reference evidence="2" key="1">
    <citation type="submission" date="2018-02" db="EMBL/GenBank/DDBJ databases">
        <title>Rhizophora mucronata_Transcriptome.</title>
        <authorList>
            <person name="Meera S.P."/>
            <person name="Sreeshan A."/>
            <person name="Augustine A."/>
        </authorList>
    </citation>
    <scope>NUCLEOTIDE SEQUENCE</scope>
    <source>
        <tissue evidence="2">Leaf</tissue>
    </source>
</reference>
<proteinExistence type="predicted"/>
<accession>A0A2P2LST6</accession>
<organism evidence="2">
    <name type="scientific">Rhizophora mucronata</name>
    <name type="common">Asiatic mangrove</name>
    <dbReference type="NCBI Taxonomy" id="61149"/>
    <lineage>
        <taxon>Eukaryota</taxon>
        <taxon>Viridiplantae</taxon>
        <taxon>Streptophyta</taxon>
        <taxon>Embryophyta</taxon>
        <taxon>Tracheophyta</taxon>
        <taxon>Spermatophyta</taxon>
        <taxon>Magnoliopsida</taxon>
        <taxon>eudicotyledons</taxon>
        <taxon>Gunneridae</taxon>
        <taxon>Pentapetalae</taxon>
        <taxon>rosids</taxon>
        <taxon>fabids</taxon>
        <taxon>Malpighiales</taxon>
        <taxon>Rhizophoraceae</taxon>
        <taxon>Rhizophora</taxon>
    </lineage>
</organism>
<name>A0A2P2LST6_RHIMU</name>
<evidence type="ECO:0000313" key="2">
    <source>
        <dbReference type="EMBL" id="MBX21030.1"/>
    </source>
</evidence>
<dbReference type="AlphaFoldDB" id="A0A2P2LST6"/>
<dbReference type="EMBL" id="GGEC01040546">
    <property type="protein sequence ID" value="MBX21030.1"/>
    <property type="molecule type" value="Transcribed_RNA"/>
</dbReference>
<dbReference type="EMBL" id="GGEC01040544">
    <property type="protein sequence ID" value="MBX21028.1"/>
    <property type="molecule type" value="Transcribed_RNA"/>
</dbReference>